<dbReference type="InterPro" id="IPR003870">
    <property type="entry name" value="DUF222"/>
</dbReference>
<dbReference type="Gene3D" id="1.10.30.50">
    <property type="match status" value="1"/>
</dbReference>
<comment type="caution">
    <text evidence="3">The sequence shown here is derived from an EMBL/GenBank/DDBJ whole genome shotgun (WGS) entry which is preliminary data.</text>
</comment>
<dbReference type="Proteomes" id="UP000805614">
    <property type="component" value="Unassembled WGS sequence"/>
</dbReference>
<dbReference type="EMBL" id="JABVEC010000003">
    <property type="protein sequence ID" value="MBC6465153.1"/>
    <property type="molecule type" value="Genomic_DNA"/>
</dbReference>
<sequence length="480" mass="52039">MPPAAVLDIVSGSEWEGRAEFPPGPQLACALAGQRPGELSDVELIELIAAARRQTSWAQALELSAVAELSRRRHQGEHGPAAAGHWTSEIHEIVTEEVSLAITVTGTAASALVVLAEQLAQQLPRTRAALEAGRIDLPRARVIADAVRGLDDTLAASVEALVIDQAGALTTGKLRHRVRRAVTAADPNAAEQRTKAAVKDRRLELFDNSSGTSDLALRGLPAEVAHALWNRINAAAQALKADGDQRPIDTLRADLTHALLRGLPLPKAIRHLLMRPDDDLGPDGPQAPGPFGEATSEQAGTDSRCEDGWRAADDTETLDAVERQIDDALSRSADRHLARLLEHARGTGRLDGLALLVAQAVQAMHDGLSELRQAWCRTTGPGPGQHGHRGYRPPAGMRRLIERRHRTCVFPTCNRRVDGCDIDHSIPWHKGGLTCRCNLAPLCRRHHRLKATPGWRLCQPWPGLLIWITPSGTWHIVTPQ</sequence>
<organism evidence="3 4">
    <name type="scientific">Actinomadura alba</name>
    <dbReference type="NCBI Taxonomy" id="406431"/>
    <lineage>
        <taxon>Bacteria</taxon>
        <taxon>Bacillati</taxon>
        <taxon>Actinomycetota</taxon>
        <taxon>Actinomycetes</taxon>
        <taxon>Streptosporangiales</taxon>
        <taxon>Thermomonosporaceae</taxon>
        <taxon>Actinomadura</taxon>
    </lineage>
</organism>
<feature type="compositionally biased region" description="Basic and acidic residues" evidence="1">
    <location>
        <begin position="303"/>
        <end position="313"/>
    </location>
</feature>
<gene>
    <name evidence="3" type="ORF">HKK74_06565</name>
</gene>
<evidence type="ECO:0000256" key="1">
    <source>
        <dbReference type="SAM" id="MobiDB-lite"/>
    </source>
</evidence>
<evidence type="ECO:0000259" key="2">
    <source>
        <dbReference type="SMART" id="SM00507"/>
    </source>
</evidence>
<reference evidence="3 4" key="1">
    <citation type="submission" date="2020-06" db="EMBL/GenBank/DDBJ databases">
        <title>Actinomadura xiongansis sp. nov., isolated from soil of Baiyangdian.</title>
        <authorList>
            <person name="Zhang X."/>
        </authorList>
    </citation>
    <scope>NUCLEOTIDE SEQUENCE [LARGE SCALE GENOMIC DNA]</scope>
    <source>
        <strain evidence="3 4">HBUM206468</strain>
    </source>
</reference>
<proteinExistence type="predicted"/>
<feature type="region of interest" description="Disordered" evidence="1">
    <location>
        <begin position="274"/>
        <end position="317"/>
    </location>
</feature>
<protein>
    <submittedName>
        <fullName evidence="3">DUF222 domain-containing protein</fullName>
    </submittedName>
</protein>
<dbReference type="Pfam" id="PF02720">
    <property type="entry name" value="DUF222"/>
    <property type="match status" value="1"/>
</dbReference>
<feature type="domain" description="HNH nuclease" evidence="2">
    <location>
        <begin position="396"/>
        <end position="448"/>
    </location>
</feature>
<dbReference type="InterPro" id="IPR003615">
    <property type="entry name" value="HNH_nuc"/>
</dbReference>
<keyword evidence="4" id="KW-1185">Reference proteome</keyword>
<evidence type="ECO:0000313" key="4">
    <source>
        <dbReference type="Proteomes" id="UP000805614"/>
    </source>
</evidence>
<name>A0ABR7LKE7_9ACTN</name>
<dbReference type="CDD" id="cd00085">
    <property type="entry name" value="HNHc"/>
    <property type="match status" value="1"/>
</dbReference>
<dbReference type="SMART" id="SM00507">
    <property type="entry name" value="HNHc"/>
    <property type="match status" value="1"/>
</dbReference>
<accession>A0ABR7LKE7</accession>
<evidence type="ECO:0000313" key="3">
    <source>
        <dbReference type="EMBL" id="MBC6465153.1"/>
    </source>
</evidence>
<dbReference type="RefSeq" id="WP_187242161.1">
    <property type="nucleotide sequence ID" value="NZ_BAAAOK010000017.1"/>
</dbReference>